<comment type="cofactor">
    <cofactor evidence="3">
        <name>Co(2+)</name>
        <dbReference type="ChEBI" id="CHEBI:48828"/>
    </cofactor>
</comment>
<dbReference type="GO" id="GO:0046872">
    <property type="term" value="F:metal ion binding"/>
    <property type="evidence" value="ECO:0007669"/>
    <property type="project" value="UniProtKB-KW"/>
</dbReference>
<gene>
    <name evidence="15" type="primary">HDDC2</name>
</gene>
<dbReference type="SUPFAM" id="SSF109604">
    <property type="entry name" value="HD-domain/PDEase-like"/>
    <property type="match status" value="1"/>
</dbReference>
<comment type="cofactor">
    <cofactor evidence="2">
        <name>Mn(2+)</name>
        <dbReference type="ChEBI" id="CHEBI:29035"/>
    </cofactor>
</comment>
<comment type="similarity">
    <text evidence="6">Belongs to the HDDC2 family.</text>
</comment>
<dbReference type="EC" id="3.1.3.89" evidence="8"/>
<comment type="catalytic activity">
    <reaction evidence="1">
        <text>a 2'-deoxyribonucleoside 5'-phosphate + H2O = a 2'-deoxyribonucleoside + phosphate</text>
        <dbReference type="Rhea" id="RHEA:36167"/>
        <dbReference type="ChEBI" id="CHEBI:15377"/>
        <dbReference type="ChEBI" id="CHEBI:18274"/>
        <dbReference type="ChEBI" id="CHEBI:43474"/>
        <dbReference type="ChEBI" id="CHEBI:65317"/>
        <dbReference type="EC" id="3.1.3.89"/>
    </reaction>
</comment>
<evidence type="ECO:0000313" key="15">
    <source>
        <dbReference type="EMBL" id="ACO15670.1"/>
    </source>
</evidence>
<dbReference type="FunFam" id="1.10.3210.10:FF:000011">
    <property type="entry name" value="HD domain-containing protein 2"/>
    <property type="match status" value="1"/>
</dbReference>
<dbReference type="GO" id="GO:0009159">
    <property type="term" value="P:deoxyribonucleoside monophosphate catabolic process"/>
    <property type="evidence" value="ECO:0007669"/>
    <property type="project" value="UniProtKB-ARBA"/>
</dbReference>
<comment type="subunit">
    <text evidence="7">Homodimer.</text>
</comment>
<evidence type="ECO:0000256" key="12">
    <source>
        <dbReference type="ARBA" id="ARBA00022842"/>
    </source>
</evidence>
<evidence type="ECO:0000256" key="5">
    <source>
        <dbReference type="ARBA" id="ARBA00004074"/>
    </source>
</evidence>
<dbReference type="InterPro" id="IPR006674">
    <property type="entry name" value="HD_domain"/>
</dbReference>
<comment type="function">
    <text evidence="5">Catalyzes the dephosphorylation of the nucleoside 5'-monophosphates deoxyadenosine monophosphate (dAMP), deoxycytidine monophosphate (dCMP), deoxyguanosine monophosphate (dGMP) and deoxythymidine monophosphate (dTMP).</text>
</comment>
<keyword evidence="10" id="KW-0479">Metal-binding</keyword>
<name>C1C317_CALCM</name>
<dbReference type="GO" id="GO:0002953">
    <property type="term" value="F:5'-deoxynucleotidase activity"/>
    <property type="evidence" value="ECO:0007669"/>
    <property type="project" value="UniProtKB-EC"/>
</dbReference>
<dbReference type="EMBL" id="BT081246">
    <property type="protein sequence ID" value="ACO15670.1"/>
    <property type="molecule type" value="mRNA"/>
</dbReference>
<reference evidence="15" key="1">
    <citation type="submission" date="2009-03" db="EMBL/GenBank/DDBJ databases">
        <title>Caligus clemensi ESTs and full-length cDNAs.</title>
        <authorList>
            <person name="Yasuike M."/>
            <person name="von Schalburg K."/>
            <person name="Cooper G."/>
            <person name="Leong J."/>
            <person name="Jones S.R.M."/>
            <person name="Koop B.F."/>
        </authorList>
    </citation>
    <scope>NUCLEOTIDE SEQUENCE</scope>
    <source>
        <tissue evidence="15">Whole</tissue>
    </source>
</reference>
<evidence type="ECO:0000256" key="6">
    <source>
        <dbReference type="ARBA" id="ARBA00009999"/>
    </source>
</evidence>
<comment type="cofactor">
    <cofactor evidence="4">
        <name>Mg(2+)</name>
        <dbReference type="ChEBI" id="CHEBI:18420"/>
    </cofactor>
</comment>
<dbReference type="GO" id="GO:0005737">
    <property type="term" value="C:cytoplasm"/>
    <property type="evidence" value="ECO:0007669"/>
    <property type="project" value="TreeGrafter"/>
</dbReference>
<evidence type="ECO:0000256" key="11">
    <source>
        <dbReference type="ARBA" id="ARBA00022801"/>
    </source>
</evidence>
<dbReference type="PANTHER" id="PTHR11845">
    <property type="entry name" value="5'-DEOXYNUCLEOTIDASE HDDC2"/>
    <property type="match status" value="1"/>
</dbReference>
<evidence type="ECO:0000256" key="3">
    <source>
        <dbReference type="ARBA" id="ARBA00001941"/>
    </source>
</evidence>
<feature type="domain" description="HD" evidence="14">
    <location>
        <begin position="163"/>
        <end position="310"/>
    </location>
</feature>
<evidence type="ECO:0000256" key="10">
    <source>
        <dbReference type="ARBA" id="ARBA00022723"/>
    </source>
</evidence>
<dbReference type="AlphaFoldDB" id="C1C317"/>
<keyword evidence="12" id="KW-0460">Magnesium</keyword>
<evidence type="ECO:0000256" key="9">
    <source>
        <dbReference type="ARBA" id="ARBA00015933"/>
    </source>
</evidence>
<proteinExistence type="evidence at transcript level"/>
<sequence>MSFGESAWRMALLCMCLPPTLNRERLVKISLTSAFTCFGSKTDQNSQWTAKLKEVKSELFRLLPFNKAVELFDMYSFHVAARMGQNSSSRLGAGYRGILEVEEALLQTEELAKEEEITSEEVIKIIINRMAKAKFVGYEKYEKFNDDCEFRSIIKFIQKASILTKLKRTGWVRYGVSNPETVAGHMFRMGVMSLIFSDSPYKGDNLRDGSSVTVSLVHDIAECIVGDITPVDGISDDDKHAREMKAIKELTEPLRGDLGCDIYTNFERYEFQKDPEARLTKEIDKLDMIIQAHEYETIKGEKFLQEFFDSTVGKGKFTLDVTKDHVKALMTARNAQ</sequence>
<protein>
    <recommendedName>
        <fullName evidence="9">5'-deoxynucleotidase HDDC2</fullName>
        <ecNumber evidence="8">3.1.3.89</ecNumber>
    </recommendedName>
    <alternativeName>
        <fullName evidence="13">HD domain-containing protein 2</fullName>
    </alternativeName>
</protein>
<evidence type="ECO:0000259" key="14">
    <source>
        <dbReference type="Pfam" id="PF13023"/>
    </source>
</evidence>
<organism evidence="15">
    <name type="scientific">Caligus clemensi</name>
    <name type="common">Sea louse</name>
    <dbReference type="NCBI Taxonomy" id="344056"/>
    <lineage>
        <taxon>Eukaryota</taxon>
        <taxon>Metazoa</taxon>
        <taxon>Ecdysozoa</taxon>
        <taxon>Arthropoda</taxon>
        <taxon>Crustacea</taxon>
        <taxon>Multicrustacea</taxon>
        <taxon>Hexanauplia</taxon>
        <taxon>Copepoda</taxon>
        <taxon>Siphonostomatoida</taxon>
        <taxon>Caligidae</taxon>
        <taxon>Caligus</taxon>
    </lineage>
</organism>
<dbReference type="InterPro" id="IPR039356">
    <property type="entry name" value="YfbR/HDDC2"/>
</dbReference>
<evidence type="ECO:0000256" key="4">
    <source>
        <dbReference type="ARBA" id="ARBA00001946"/>
    </source>
</evidence>
<dbReference type="PANTHER" id="PTHR11845:SF13">
    <property type="entry name" value="5'-DEOXYNUCLEOTIDASE HDDC2"/>
    <property type="match status" value="1"/>
</dbReference>
<evidence type="ECO:0000256" key="1">
    <source>
        <dbReference type="ARBA" id="ARBA00001638"/>
    </source>
</evidence>
<evidence type="ECO:0000256" key="8">
    <source>
        <dbReference type="ARBA" id="ARBA00012964"/>
    </source>
</evidence>
<keyword evidence="11" id="KW-0378">Hydrolase</keyword>
<evidence type="ECO:0000256" key="7">
    <source>
        <dbReference type="ARBA" id="ARBA00011738"/>
    </source>
</evidence>
<evidence type="ECO:0000256" key="13">
    <source>
        <dbReference type="ARBA" id="ARBA00032735"/>
    </source>
</evidence>
<dbReference type="Gene3D" id="1.10.3210.10">
    <property type="entry name" value="Hypothetical protein af1432"/>
    <property type="match status" value="1"/>
</dbReference>
<evidence type="ECO:0000256" key="2">
    <source>
        <dbReference type="ARBA" id="ARBA00001936"/>
    </source>
</evidence>
<accession>C1C317</accession>
<dbReference type="Pfam" id="PF13023">
    <property type="entry name" value="HD_3"/>
    <property type="match status" value="1"/>
</dbReference>